<protein>
    <submittedName>
        <fullName evidence="2">Putative GTP-binding protein</fullName>
    </submittedName>
</protein>
<dbReference type="SUPFAM" id="SSF52540">
    <property type="entry name" value="P-loop containing nucleoside triphosphate hydrolases"/>
    <property type="match status" value="1"/>
</dbReference>
<evidence type="ECO:0000313" key="2">
    <source>
        <dbReference type="EMBL" id="EAS48595.1"/>
    </source>
</evidence>
<evidence type="ECO:0000313" key="3">
    <source>
        <dbReference type="Proteomes" id="UP000000321"/>
    </source>
</evidence>
<organism evidence="2 3">
    <name type="scientific">Aurantimonas manganoxydans (strain ATCC BAA-1229 / DSM 21871 / SI85-9A1)</name>
    <dbReference type="NCBI Taxonomy" id="287752"/>
    <lineage>
        <taxon>Bacteria</taxon>
        <taxon>Pseudomonadati</taxon>
        <taxon>Pseudomonadota</taxon>
        <taxon>Alphaproteobacteria</taxon>
        <taxon>Hyphomicrobiales</taxon>
        <taxon>Aurantimonadaceae</taxon>
        <taxon>Aurantimonas</taxon>
    </lineage>
</organism>
<dbReference type="EMBL" id="AAPJ01000008">
    <property type="protein sequence ID" value="EAS48595.1"/>
    <property type="molecule type" value="Genomic_DNA"/>
</dbReference>
<dbReference type="BioCyc" id="AURANTIMONAS:SI859A1_01079-MONOMER"/>
<comment type="caution">
    <text evidence="2">The sequence shown here is derived from an EMBL/GenBank/DDBJ whole genome shotgun (WGS) entry which is preliminary data.</text>
</comment>
<reference evidence="2 3" key="1">
    <citation type="journal article" date="2008" name="Appl. Environ. Microbiol.">
        <title>Genomic insights into Mn(II) oxidation by the marine alphaproteobacterium Aurantimonas sp. strain SI85-9A1.</title>
        <authorList>
            <person name="Dick G.J."/>
            <person name="Podell S."/>
            <person name="Johnson H.A."/>
            <person name="Rivera-Espinoza Y."/>
            <person name="Bernier-Latmani R."/>
            <person name="McCarthy J.K."/>
            <person name="Torpey J.W."/>
            <person name="Clement B.G."/>
            <person name="Gaasterland T."/>
            <person name="Tebo B.M."/>
        </authorList>
    </citation>
    <scope>NUCLEOTIDE SEQUENCE [LARGE SCALE GENOMIC DNA]</scope>
    <source>
        <strain evidence="2 3">SI85-9A1</strain>
    </source>
</reference>
<dbReference type="PANTHER" id="PTHR41259:SF1">
    <property type="entry name" value="DOUBLE-STRAND BREAK REPAIR RAD50 ATPASE, PUTATIVE-RELATED"/>
    <property type="match status" value="1"/>
</dbReference>
<keyword evidence="3" id="KW-1185">Reference proteome</keyword>
<accession>Q1YEJ6</accession>
<keyword evidence="1" id="KW-0175">Coiled coil</keyword>
<evidence type="ECO:0000256" key="1">
    <source>
        <dbReference type="SAM" id="Coils"/>
    </source>
</evidence>
<dbReference type="Gene3D" id="3.40.50.300">
    <property type="entry name" value="P-loop containing nucleotide triphosphate hydrolases"/>
    <property type="match status" value="1"/>
</dbReference>
<dbReference type="InterPro" id="IPR027417">
    <property type="entry name" value="P-loop_NTPase"/>
</dbReference>
<gene>
    <name evidence="2" type="ORF">SI859A1_01079</name>
</gene>
<dbReference type="AlphaFoldDB" id="Q1YEJ6"/>
<dbReference type="HOGENOM" id="CLU_1260694_0_0_5"/>
<feature type="coiled-coil region" evidence="1">
    <location>
        <begin position="25"/>
        <end position="78"/>
    </location>
</feature>
<dbReference type="PANTHER" id="PTHR41259">
    <property type="entry name" value="DOUBLE-STRAND BREAK REPAIR RAD50 ATPASE, PUTATIVE-RELATED"/>
    <property type="match status" value="1"/>
</dbReference>
<proteinExistence type="predicted"/>
<sequence>MRQRERDNADPETVRLTLTTRRKALESIRRDMAALKDEALTLEGELRAQGAAGLGEEIARLEGEIGTLETRLSRLQLEADASRLLHSTLIGAQREAREHWLGPIKTQVAPYLKLIHPGTEIELDDTTLEIRSLHRAGVAEDFRRLSAGAREQVAVVTRIALAHVLKKGGHPAAVILDDALVNTDEKRLERMHLVLQKAAEDLQIIVLTCRERDFRDLGAPIFRL</sequence>
<dbReference type="Proteomes" id="UP000000321">
    <property type="component" value="Unassembled WGS sequence"/>
</dbReference>
<name>Q1YEJ6_AURMS</name>